<comment type="similarity">
    <text evidence="2">Belongs to the GMC oxidoreductase family.</text>
</comment>
<sequence>MTVDGPSPRNGDVWDIVIIGAGLGGGTLGHALSEKRRSVLFIERGPEHARHDIPFADAIDDPQQRMAAGRWPERMTVKIDGRESLVYPPLGCGAGGSSLLFAAALERFARSDIESIPGLPHPTGGWPFAWQDLCRHYDAAERLYRVMGTPDPLAEHASPAMLTPPAASEIDRSLTDSFRRAGLHPYRLHVGIGYGPGCGECGGTVCPARCKRDARLVCVEPSLAHGDTRLVSGAEVERIEADDQRATGVVYRQGETSYRVTGRVVALAAGAYRSPAILLASRSPQWPNGLGNGSDQVGRHLMFHANEWFAVWARRAASTAGPRKTIGFRDLYHHAGQRLGSIQSTGLRATVDNVQHFLQNWFDTSRLRHLRSVRRLLRLVAFVAGRLFGEASIFVMIVEDFGYPDNRIVFDPGDPGRITVVYTVTDELRRRAREARRLTRRFLRGLRVVPLQTDVQLNFGHACGTCRAGHDPATSVLDGNCKVHDLDNLYVVDASFMPSSGGTNPGLTVIANALRVAEVIDARLGAREDALAAQ</sequence>
<keyword evidence="4" id="KW-0274">FAD</keyword>
<feature type="domain" description="Glucose-methanol-choline oxidoreductase C-terminal" evidence="7">
    <location>
        <begin position="411"/>
        <end position="513"/>
    </location>
</feature>
<protein>
    <submittedName>
        <fullName evidence="8">Choline dehydrogenase-like flavoprotein</fullName>
    </submittedName>
</protein>
<comment type="caution">
    <text evidence="8">The sequence shown here is derived from an EMBL/GenBank/DDBJ whole genome shotgun (WGS) entry which is preliminary data.</text>
</comment>
<evidence type="ECO:0000259" key="6">
    <source>
        <dbReference type="Pfam" id="PF00732"/>
    </source>
</evidence>
<dbReference type="EMBL" id="QAOG01000006">
    <property type="protein sequence ID" value="PTQ59101.1"/>
    <property type="molecule type" value="Genomic_DNA"/>
</dbReference>
<evidence type="ECO:0000256" key="4">
    <source>
        <dbReference type="ARBA" id="ARBA00022827"/>
    </source>
</evidence>
<dbReference type="SUPFAM" id="SSF51905">
    <property type="entry name" value="FAD/NAD(P)-binding domain"/>
    <property type="match status" value="1"/>
</dbReference>
<evidence type="ECO:0000313" key="8">
    <source>
        <dbReference type="EMBL" id="PTQ59101.1"/>
    </source>
</evidence>
<dbReference type="Pfam" id="PF00732">
    <property type="entry name" value="GMC_oxred_N"/>
    <property type="match status" value="1"/>
</dbReference>
<dbReference type="InterPro" id="IPR036188">
    <property type="entry name" value="FAD/NAD-bd_sf"/>
</dbReference>
<dbReference type="Pfam" id="PF05199">
    <property type="entry name" value="GMC_oxred_C"/>
    <property type="match status" value="1"/>
</dbReference>
<evidence type="ECO:0000256" key="5">
    <source>
        <dbReference type="ARBA" id="ARBA00023002"/>
    </source>
</evidence>
<evidence type="ECO:0000256" key="2">
    <source>
        <dbReference type="ARBA" id="ARBA00010790"/>
    </source>
</evidence>
<dbReference type="RefSeq" id="WP_167398877.1">
    <property type="nucleotide sequence ID" value="NZ_QAOG01000006.1"/>
</dbReference>
<keyword evidence="3" id="KW-0285">Flavoprotein</keyword>
<dbReference type="GO" id="GO:0016614">
    <property type="term" value="F:oxidoreductase activity, acting on CH-OH group of donors"/>
    <property type="evidence" value="ECO:0007669"/>
    <property type="project" value="InterPro"/>
</dbReference>
<dbReference type="GO" id="GO:0050660">
    <property type="term" value="F:flavin adenine dinucleotide binding"/>
    <property type="evidence" value="ECO:0007669"/>
    <property type="project" value="InterPro"/>
</dbReference>
<keyword evidence="9" id="KW-1185">Reference proteome</keyword>
<dbReference type="PANTHER" id="PTHR42784">
    <property type="entry name" value="PYRANOSE 2-OXIDASE"/>
    <property type="match status" value="1"/>
</dbReference>
<evidence type="ECO:0000256" key="3">
    <source>
        <dbReference type="ARBA" id="ARBA00022630"/>
    </source>
</evidence>
<evidence type="ECO:0000313" key="9">
    <source>
        <dbReference type="Proteomes" id="UP000244189"/>
    </source>
</evidence>
<proteinExistence type="inferred from homology"/>
<dbReference type="Gene3D" id="3.50.50.60">
    <property type="entry name" value="FAD/NAD(P)-binding domain"/>
    <property type="match status" value="2"/>
</dbReference>
<dbReference type="Proteomes" id="UP000244189">
    <property type="component" value="Unassembled WGS sequence"/>
</dbReference>
<keyword evidence="5" id="KW-0560">Oxidoreductase</keyword>
<dbReference type="PANTHER" id="PTHR42784:SF1">
    <property type="entry name" value="PYRANOSE 2-OXIDASE"/>
    <property type="match status" value="1"/>
</dbReference>
<dbReference type="InterPro" id="IPR000172">
    <property type="entry name" value="GMC_OxRdtase_N"/>
</dbReference>
<organism evidence="8 9">
    <name type="scientific">Sphingomonas aurantiaca</name>
    <dbReference type="NCBI Taxonomy" id="185949"/>
    <lineage>
        <taxon>Bacteria</taxon>
        <taxon>Pseudomonadati</taxon>
        <taxon>Pseudomonadota</taxon>
        <taxon>Alphaproteobacteria</taxon>
        <taxon>Sphingomonadales</taxon>
        <taxon>Sphingomonadaceae</taxon>
        <taxon>Sphingomonas</taxon>
    </lineage>
</organism>
<dbReference type="AlphaFoldDB" id="A0A2T5GIF9"/>
<gene>
    <name evidence="8" type="ORF">C8J26_3428</name>
</gene>
<comment type="cofactor">
    <cofactor evidence="1">
        <name>FAD</name>
        <dbReference type="ChEBI" id="CHEBI:57692"/>
    </cofactor>
</comment>
<feature type="domain" description="Glucose-methanol-choline oxidoreductase N-terminal" evidence="6">
    <location>
        <begin position="196"/>
        <end position="304"/>
    </location>
</feature>
<evidence type="ECO:0000256" key="1">
    <source>
        <dbReference type="ARBA" id="ARBA00001974"/>
    </source>
</evidence>
<evidence type="ECO:0000259" key="7">
    <source>
        <dbReference type="Pfam" id="PF05199"/>
    </source>
</evidence>
<dbReference type="InterPro" id="IPR051473">
    <property type="entry name" value="P2Ox-like"/>
</dbReference>
<reference evidence="8 9" key="1">
    <citation type="submission" date="2018-04" db="EMBL/GenBank/DDBJ databases">
        <title>Genomic Encyclopedia of Type Strains, Phase III (KMG-III): the genomes of soil and plant-associated and newly described type strains.</title>
        <authorList>
            <person name="Whitman W."/>
        </authorList>
    </citation>
    <scope>NUCLEOTIDE SEQUENCE [LARGE SCALE GENOMIC DNA]</scope>
    <source>
        <strain evidence="8 9">MA101b</strain>
    </source>
</reference>
<name>A0A2T5GIF9_9SPHN</name>
<accession>A0A2T5GIF9</accession>
<dbReference type="InterPro" id="IPR007867">
    <property type="entry name" value="GMC_OxRtase_C"/>
</dbReference>